<protein>
    <recommendedName>
        <fullName evidence="2">histidine kinase</fullName>
        <ecNumber evidence="2">2.7.13.3</ecNumber>
    </recommendedName>
</protein>
<dbReference type="PANTHER" id="PTHR43711:SF1">
    <property type="entry name" value="HISTIDINE KINASE 1"/>
    <property type="match status" value="1"/>
</dbReference>
<evidence type="ECO:0000259" key="7">
    <source>
        <dbReference type="PROSITE" id="PS50109"/>
    </source>
</evidence>
<dbReference type="PROSITE" id="PS50109">
    <property type="entry name" value="HIS_KIN"/>
    <property type="match status" value="1"/>
</dbReference>
<name>E4PS49_MARAH</name>
<dbReference type="EC" id="2.7.13.3" evidence="2"/>
<feature type="domain" description="Histidine kinase" evidence="7">
    <location>
        <begin position="203"/>
        <end position="411"/>
    </location>
</feature>
<keyword evidence="6" id="KW-1133">Transmembrane helix</keyword>
<evidence type="ECO:0000256" key="1">
    <source>
        <dbReference type="ARBA" id="ARBA00000085"/>
    </source>
</evidence>
<geneLocation type="plasmid" evidence="8 9">
    <name>pHP-187</name>
</geneLocation>
<dbReference type="InterPro" id="IPR036097">
    <property type="entry name" value="HisK_dim/P_sf"/>
</dbReference>
<reference evidence="8 9" key="1">
    <citation type="journal article" date="2010" name="Stand. Genomic Sci.">
        <title>Complete genome sequence of Marinobacter adhaerens type strain (HP15), a diatom-interacting marine microorganism.</title>
        <authorList>
            <person name="Gardes A."/>
            <person name="Kaeppel E."/>
            <person name="Shehzad A."/>
            <person name="Seebah S."/>
            <person name="Teeling H."/>
            <person name="Yarza P."/>
            <person name="Glockner F.O."/>
            <person name="Grossart H.P."/>
            <person name="Ullrich M.S."/>
        </authorList>
    </citation>
    <scope>NUCLEOTIDE SEQUENCE [LARGE SCALE GENOMIC DNA]</scope>
    <source>
        <strain evidence="9">DSM 23420 / HP15</strain>
        <plasmid evidence="9">Plasmid pHP-187</plasmid>
    </source>
</reference>
<reference evidence="9" key="2">
    <citation type="submission" date="2010-02" db="EMBL/GenBank/DDBJ databases">
        <title>Complete genome sequence of Marinobacter adhaerens type strain (HP15).</title>
        <authorList>
            <person name="Gaerdes A.A.M."/>
            <person name="Kaeppel E."/>
            <person name="Shezad A."/>
            <person name="Seebah S."/>
            <person name="Teeling H."/>
            <person name="Yarza P."/>
            <person name="Gloeckner F.O."/>
            <person name="Ullrich M.S."/>
        </authorList>
    </citation>
    <scope>NUCLEOTIDE SEQUENCE [LARGE SCALE GENOMIC DNA]</scope>
    <source>
        <strain evidence="9">DSM 23420 / HP15</strain>
        <plasmid evidence="9">Plasmid pHP-187</plasmid>
    </source>
</reference>
<dbReference type="EMBL" id="CP001980">
    <property type="protein sequence ID" value="ADQ00084.1"/>
    <property type="molecule type" value="Genomic_DNA"/>
</dbReference>
<dbReference type="AlphaFoldDB" id="E4PS49"/>
<keyword evidence="6" id="KW-0472">Membrane</keyword>
<evidence type="ECO:0000313" key="8">
    <source>
        <dbReference type="EMBL" id="ADQ00084.1"/>
    </source>
</evidence>
<keyword evidence="5" id="KW-0902">Two-component regulatory system</keyword>
<evidence type="ECO:0000256" key="3">
    <source>
        <dbReference type="ARBA" id="ARBA00022679"/>
    </source>
</evidence>
<dbReference type="SMART" id="SM00387">
    <property type="entry name" value="HATPase_c"/>
    <property type="match status" value="1"/>
</dbReference>
<dbReference type="GO" id="GO:0000155">
    <property type="term" value="F:phosphorelay sensor kinase activity"/>
    <property type="evidence" value="ECO:0007669"/>
    <property type="project" value="InterPro"/>
</dbReference>
<dbReference type="PATRIC" id="fig|225937.3.peg.4313"/>
<dbReference type="PRINTS" id="PR00344">
    <property type="entry name" value="BCTRLSENSOR"/>
</dbReference>
<proteinExistence type="predicted"/>
<dbReference type="InterPro" id="IPR036890">
    <property type="entry name" value="HATPase_C_sf"/>
</dbReference>
<keyword evidence="8" id="KW-0614">Plasmid</keyword>
<keyword evidence="6" id="KW-0812">Transmembrane</keyword>
<dbReference type="InterPro" id="IPR004358">
    <property type="entry name" value="Sig_transdc_His_kin-like_C"/>
</dbReference>
<feature type="transmembrane region" description="Helical" evidence="6">
    <location>
        <begin position="154"/>
        <end position="179"/>
    </location>
</feature>
<dbReference type="InterPro" id="IPR005467">
    <property type="entry name" value="His_kinase_dom"/>
</dbReference>
<evidence type="ECO:0000256" key="5">
    <source>
        <dbReference type="ARBA" id="ARBA00023012"/>
    </source>
</evidence>
<dbReference type="SUPFAM" id="SSF47384">
    <property type="entry name" value="Homodimeric domain of signal transducing histidine kinase"/>
    <property type="match status" value="1"/>
</dbReference>
<dbReference type="PANTHER" id="PTHR43711">
    <property type="entry name" value="TWO-COMPONENT HISTIDINE KINASE"/>
    <property type="match status" value="1"/>
</dbReference>
<dbReference type="Gene3D" id="3.30.565.10">
    <property type="entry name" value="Histidine kinase-like ATPase, C-terminal domain"/>
    <property type="match status" value="1"/>
</dbReference>
<feature type="transmembrane region" description="Helical" evidence="6">
    <location>
        <begin position="125"/>
        <end position="142"/>
    </location>
</feature>
<feature type="transmembrane region" description="Helical" evidence="6">
    <location>
        <begin position="98"/>
        <end position="118"/>
    </location>
</feature>
<dbReference type="SUPFAM" id="SSF55874">
    <property type="entry name" value="ATPase domain of HSP90 chaperone/DNA topoisomerase II/histidine kinase"/>
    <property type="match status" value="1"/>
</dbReference>
<evidence type="ECO:0000313" key="9">
    <source>
        <dbReference type="Proteomes" id="UP000007077"/>
    </source>
</evidence>
<feature type="transmembrane region" description="Helical" evidence="6">
    <location>
        <begin position="73"/>
        <end position="92"/>
    </location>
</feature>
<comment type="catalytic activity">
    <reaction evidence="1">
        <text>ATP + protein L-histidine = ADP + protein N-phospho-L-histidine.</text>
        <dbReference type="EC" id="2.7.13.3"/>
    </reaction>
</comment>
<accession>E4PS49</accession>
<dbReference type="KEGG" id="mad:HP15_p187g87"/>
<feature type="transmembrane region" description="Helical" evidence="6">
    <location>
        <begin position="32"/>
        <end position="52"/>
    </location>
</feature>
<evidence type="ECO:0000256" key="2">
    <source>
        <dbReference type="ARBA" id="ARBA00012438"/>
    </source>
</evidence>
<dbReference type="InterPro" id="IPR050736">
    <property type="entry name" value="Sensor_HK_Regulatory"/>
</dbReference>
<gene>
    <name evidence="8" type="ordered locus">HP15_p187g87</name>
</gene>
<dbReference type="HOGENOM" id="CLU_000445_114_75_6"/>
<evidence type="ECO:0000256" key="6">
    <source>
        <dbReference type="SAM" id="Phobius"/>
    </source>
</evidence>
<sequence length="419" mass="46691">MQEVGARMVSSVIAALVIGVLFVSNLDLSEMYLWFGMIAFVSLNSWLIIRHYHRVRPRADLANPRFLATWRFLNLYLSVIWGALWSLAPFLFFPDASLVQIFSVLLMIIILSSTPSVTMGCYPEIYVTFLTPVFCSFGYHMVELPMEGWLHKWLVPAAWLSLVVYSLLIFKTQVGAIILRIRLRDAREEADAANLAKTRMLAIASHDLRHAIQAATLYSAELSTIAEPSQVNTIGKIRSVLDQGNRLLDHLLGVTHFESQALAVSPEEVKLLDVQSDLVSVFAAEAQAKQLDLRLELENETIFTDKVLFVQILENLIGNALRYTDEGHVTVRSRRLGDGLELTVADSGPGFDPDRVSRVFEAYQSFGGHAESRGLGLYIVKRAADALGISIALESVQGEGATFHLMLPRRCKTVTEVVV</sequence>
<feature type="transmembrane region" description="Helical" evidence="6">
    <location>
        <begin position="7"/>
        <end position="26"/>
    </location>
</feature>
<keyword evidence="3" id="KW-0808">Transferase</keyword>
<evidence type="ECO:0000256" key="4">
    <source>
        <dbReference type="ARBA" id="ARBA00022777"/>
    </source>
</evidence>
<dbReference type="InterPro" id="IPR003594">
    <property type="entry name" value="HATPase_dom"/>
</dbReference>
<dbReference type="Gene3D" id="1.10.287.130">
    <property type="match status" value="1"/>
</dbReference>
<dbReference type="Pfam" id="PF02518">
    <property type="entry name" value="HATPase_c"/>
    <property type="match status" value="1"/>
</dbReference>
<keyword evidence="4 8" id="KW-0418">Kinase</keyword>
<dbReference type="Proteomes" id="UP000007077">
    <property type="component" value="Plasmid pHP-187"/>
</dbReference>
<organism evidence="8 9">
    <name type="scientific">Marinobacter adhaerens (strain DSM 23420 / HP15)</name>
    <dbReference type="NCBI Taxonomy" id="225937"/>
    <lineage>
        <taxon>Bacteria</taxon>
        <taxon>Pseudomonadati</taxon>
        <taxon>Pseudomonadota</taxon>
        <taxon>Gammaproteobacteria</taxon>
        <taxon>Pseudomonadales</taxon>
        <taxon>Marinobacteraceae</taxon>
        <taxon>Marinobacter</taxon>
    </lineage>
</organism>